<comment type="caution">
    <text evidence="2">The sequence shown here is derived from an EMBL/GenBank/DDBJ whole genome shotgun (WGS) entry which is preliminary data.</text>
</comment>
<dbReference type="AlphaFoldDB" id="A0AAJ1QF22"/>
<dbReference type="Proteomes" id="UP001170959">
    <property type="component" value="Unassembled WGS sequence"/>
</dbReference>
<organism evidence="2 3">
    <name type="scientific">Empedobacter brevis</name>
    <dbReference type="NCBI Taxonomy" id="247"/>
    <lineage>
        <taxon>Bacteria</taxon>
        <taxon>Pseudomonadati</taxon>
        <taxon>Bacteroidota</taxon>
        <taxon>Flavobacteriia</taxon>
        <taxon>Flavobacteriales</taxon>
        <taxon>Weeksellaceae</taxon>
        <taxon>Empedobacter</taxon>
    </lineage>
</organism>
<feature type="domain" description="DUF7683" evidence="1">
    <location>
        <begin position="5"/>
        <end position="81"/>
    </location>
</feature>
<proteinExistence type="predicted"/>
<dbReference type="InterPro" id="IPR056100">
    <property type="entry name" value="DUF7683"/>
</dbReference>
<evidence type="ECO:0000313" key="2">
    <source>
        <dbReference type="EMBL" id="MDM1072850.1"/>
    </source>
</evidence>
<sequence length="88" mass="10748">MKIVRYIEEFNNSNDKLNNEYILDITPEKILEVLQDFKLNNDDYPNEIYDSYLLTILQLNRLKPFLKDKLEENILKYSYYLSAYEDNR</sequence>
<evidence type="ECO:0000313" key="3">
    <source>
        <dbReference type="Proteomes" id="UP001170959"/>
    </source>
</evidence>
<dbReference type="RefSeq" id="WP_286493446.1">
    <property type="nucleotide sequence ID" value="NZ_JACAGJ010000004.1"/>
</dbReference>
<dbReference type="EMBL" id="JACAGJ010000004">
    <property type="protein sequence ID" value="MDM1072850.1"/>
    <property type="molecule type" value="Genomic_DNA"/>
</dbReference>
<protein>
    <recommendedName>
        <fullName evidence="1">DUF7683 domain-containing protein</fullName>
    </recommendedName>
</protein>
<evidence type="ECO:0000259" key="1">
    <source>
        <dbReference type="Pfam" id="PF24731"/>
    </source>
</evidence>
<accession>A0AAJ1QF22</accession>
<dbReference type="Pfam" id="PF24731">
    <property type="entry name" value="DUF7683"/>
    <property type="match status" value="1"/>
</dbReference>
<name>A0AAJ1QF22_9FLAO</name>
<reference evidence="2" key="1">
    <citation type="submission" date="2020-06" db="EMBL/GenBank/DDBJ databases">
        <authorList>
            <person name="Dong N."/>
        </authorList>
    </citation>
    <scope>NUCLEOTIDE SEQUENCE</scope>
    <source>
        <strain evidence="2">R655-4</strain>
    </source>
</reference>
<reference evidence="2" key="2">
    <citation type="journal article" date="2022" name="Sci. Total Environ.">
        <title>Prevalence, transmission, and molecular epidemiology of tet(X)-positive bacteria among humans, animals, and environmental niches in China: An epidemiological, and genomic-based study.</title>
        <authorList>
            <person name="Dong N."/>
            <person name="Zeng Y."/>
            <person name="Cai C."/>
            <person name="Sun C."/>
            <person name="Lu J."/>
            <person name="Liu C."/>
            <person name="Zhou H."/>
            <person name="Sun Q."/>
            <person name="Shu L."/>
            <person name="Wang H."/>
            <person name="Wang Y."/>
            <person name="Wang S."/>
            <person name="Wu C."/>
            <person name="Chan E.W."/>
            <person name="Chen G."/>
            <person name="Shen Z."/>
            <person name="Chen S."/>
            <person name="Zhang R."/>
        </authorList>
    </citation>
    <scope>NUCLEOTIDE SEQUENCE</scope>
    <source>
        <strain evidence="2">R655-4</strain>
    </source>
</reference>
<gene>
    <name evidence="2" type="ORF">HX001_10155</name>
</gene>